<proteinExistence type="predicted"/>
<gene>
    <name evidence="2" type="ORF">ElyMa_001543400</name>
</gene>
<comment type="caution">
    <text evidence="2">The sequence shown here is derived from an EMBL/GenBank/DDBJ whole genome shotgun (WGS) entry which is preliminary data.</text>
</comment>
<protein>
    <submittedName>
        <fullName evidence="2">Uncharacterized protein</fullName>
    </submittedName>
</protein>
<keyword evidence="3" id="KW-1185">Reference proteome</keyword>
<feature type="region of interest" description="Disordered" evidence="1">
    <location>
        <begin position="1"/>
        <end position="25"/>
    </location>
</feature>
<sequence length="106" mass="12033">MWMVTSDRRKIPVPSRRPSRTARGWQALQSAKRTVCTVDEAVLASEPVIRCAIINIVVGDDDDDDDDDVDDDDKDDDDDDDKDDDDDDKDDDDDDDDDDKAEQKRS</sequence>
<feature type="region of interest" description="Disordered" evidence="1">
    <location>
        <begin position="59"/>
        <end position="106"/>
    </location>
</feature>
<reference evidence="2 3" key="1">
    <citation type="journal article" date="2021" name="Elife">
        <title>Chloroplast acquisition without the gene transfer in kleptoplastic sea slugs, Plakobranchus ocellatus.</title>
        <authorList>
            <person name="Maeda T."/>
            <person name="Takahashi S."/>
            <person name="Yoshida T."/>
            <person name="Shimamura S."/>
            <person name="Takaki Y."/>
            <person name="Nagai Y."/>
            <person name="Toyoda A."/>
            <person name="Suzuki Y."/>
            <person name="Arimoto A."/>
            <person name="Ishii H."/>
            <person name="Satoh N."/>
            <person name="Nishiyama T."/>
            <person name="Hasebe M."/>
            <person name="Maruyama T."/>
            <person name="Minagawa J."/>
            <person name="Obokata J."/>
            <person name="Shigenobu S."/>
        </authorList>
    </citation>
    <scope>NUCLEOTIDE SEQUENCE [LARGE SCALE GENOMIC DNA]</scope>
</reference>
<accession>A0AAV4JAF0</accession>
<evidence type="ECO:0000313" key="3">
    <source>
        <dbReference type="Proteomes" id="UP000762676"/>
    </source>
</evidence>
<dbReference type="AlphaFoldDB" id="A0AAV4JAF0"/>
<feature type="compositionally biased region" description="Basic and acidic residues" evidence="1">
    <location>
        <begin position="1"/>
        <end position="10"/>
    </location>
</feature>
<name>A0AAV4JAF0_9GAST</name>
<evidence type="ECO:0000256" key="1">
    <source>
        <dbReference type="SAM" id="MobiDB-lite"/>
    </source>
</evidence>
<dbReference type="EMBL" id="BMAT01003066">
    <property type="protein sequence ID" value="GFS19366.1"/>
    <property type="molecule type" value="Genomic_DNA"/>
</dbReference>
<organism evidence="2 3">
    <name type="scientific">Elysia marginata</name>
    <dbReference type="NCBI Taxonomy" id="1093978"/>
    <lineage>
        <taxon>Eukaryota</taxon>
        <taxon>Metazoa</taxon>
        <taxon>Spiralia</taxon>
        <taxon>Lophotrochozoa</taxon>
        <taxon>Mollusca</taxon>
        <taxon>Gastropoda</taxon>
        <taxon>Heterobranchia</taxon>
        <taxon>Euthyneura</taxon>
        <taxon>Panpulmonata</taxon>
        <taxon>Sacoglossa</taxon>
        <taxon>Placobranchoidea</taxon>
        <taxon>Plakobranchidae</taxon>
        <taxon>Elysia</taxon>
    </lineage>
</organism>
<feature type="compositionally biased region" description="Acidic residues" evidence="1">
    <location>
        <begin position="59"/>
        <end position="100"/>
    </location>
</feature>
<evidence type="ECO:0000313" key="2">
    <source>
        <dbReference type="EMBL" id="GFS19366.1"/>
    </source>
</evidence>
<dbReference type="Proteomes" id="UP000762676">
    <property type="component" value="Unassembled WGS sequence"/>
</dbReference>